<dbReference type="AlphaFoldDB" id="A0A5S9MLA5"/>
<protein>
    <recommendedName>
        <fullName evidence="3">Metallo-beta-lactamase domain-containing protein</fullName>
    </recommendedName>
</protein>
<name>A0A5S9MLA5_BACIA</name>
<evidence type="ECO:0000313" key="1">
    <source>
        <dbReference type="EMBL" id="BBP93462.1"/>
    </source>
</evidence>
<organism evidence="1 2">
    <name type="scientific">Bacillus safensis</name>
    <dbReference type="NCBI Taxonomy" id="561879"/>
    <lineage>
        <taxon>Bacteria</taxon>
        <taxon>Bacillati</taxon>
        <taxon>Bacillota</taxon>
        <taxon>Bacilli</taxon>
        <taxon>Bacillales</taxon>
        <taxon>Bacillaceae</taxon>
        <taxon>Bacillus</taxon>
    </lineage>
</organism>
<proteinExistence type="predicted"/>
<dbReference type="EMBL" id="AP021906">
    <property type="protein sequence ID" value="BBP93462.1"/>
    <property type="molecule type" value="Genomic_DNA"/>
</dbReference>
<reference evidence="1 2" key="1">
    <citation type="submission" date="2019-12" db="EMBL/GenBank/DDBJ databases">
        <title>Full genome sequence of a Bacillus safensis strain isolated from commercially available natto in Indonesia.</title>
        <authorList>
            <person name="Yoshida M."/>
            <person name="Uomi M."/>
            <person name="Waturangi D."/>
            <person name="Ekaputri J.J."/>
            <person name="Setiamarga D.H.E."/>
        </authorList>
    </citation>
    <scope>NUCLEOTIDE SEQUENCE [LARGE SCALE GENOMIC DNA]</scope>
    <source>
        <strain evidence="1 2">IDN1</strain>
    </source>
</reference>
<evidence type="ECO:0008006" key="3">
    <source>
        <dbReference type="Google" id="ProtNLM"/>
    </source>
</evidence>
<dbReference type="Proteomes" id="UP000464658">
    <property type="component" value="Chromosome"/>
</dbReference>
<gene>
    <name evidence="1" type="ORF">BsIDN1_70800</name>
</gene>
<evidence type="ECO:0000313" key="2">
    <source>
        <dbReference type="Proteomes" id="UP000464658"/>
    </source>
</evidence>
<accession>A0A5S9MLA5</accession>
<sequence>MPKKVHYSVKEILRLLDELDAFDAETYIPSHQRPWTKEEFRQETDKLRMIAKFTDQCGGDKQKITRMSIKST</sequence>